<dbReference type="PANTHER" id="PTHR37763:SF1">
    <property type="entry name" value="EXOSOME COMPLEX EXONUCLEASE"/>
    <property type="match status" value="1"/>
</dbReference>
<keyword evidence="2" id="KW-1185">Reference proteome</keyword>
<dbReference type="GO" id="GO:0005739">
    <property type="term" value="C:mitochondrion"/>
    <property type="evidence" value="ECO:0007669"/>
    <property type="project" value="EnsemblPlants"/>
</dbReference>
<gene>
    <name evidence="1" type="ORF">Ccrd_004440</name>
</gene>
<comment type="caution">
    <text evidence="1">The sequence shown here is derived from an EMBL/GenBank/DDBJ whole genome shotgun (WGS) entry which is preliminary data.</text>
</comment>
<protein>
    <submittedName>
        <fullName evidence="1">Uncharacterized protein</fullName>
    </submittedName>
</protein>
<evidence type="ECO:0000313" key="2">
    <source>
        <dbReference type="Proteomes" id="UP000243975"/>
    </source>
</evidence>
<sequence length="425" mass="48871">MFVQSFGVIRQINRHVRNHFHVPNPLRINKLTGVVHLYAKSYHSLTEPQLDDHLSFEWCERAFPKLIKLTQLLNGFDLINGRLVNVHNKCVVTDEFLMQSMHTFKSLGTAFLWSPSMQQTLCTAKSPSICVNKPIYRKPIAVNSLKKVCDILEVSAQQRKLVRLAICPQITQHQIWMAALGEILNQLKYEMGVKDYGCTTKGDNMGQQIVVNCLGFLDDAVAYDPDSTSWMRLAPKRDADSPPPAKWADFLEMFNDLTKILKNDQEFLFYVAKLEIMKEGLLQIKDVLVDKNIGYKEARHQEHLVQKKLTKSLGHSSQCLFTLLLYYLYGDIRDIELDMCCWFSADVGGNKFYLCVGKILTSDGEKMLRHAVKQLDRVLGVIKFVHEMAEMEEILELQGHLWCIDSENRSLTYRGHKFFIHGISL</sequence>
<name>A0A118JVD7_CYNCS</name>
<dbReference type="GO" id="GO:0000373">
    <property type="term" value="P:Group II intron splicing"/>
    <property type="evidence" value="ECO:0007669"/>
    <property type="project" value="EnsemblPlants"/>
</dbReference>
<dbReference type="PANTHER" id="PTHR37763">
    <property type="entry name" value="EXOSOME COMPLEX EXONUCLEASE"/>
    <property type="match status" value="1"/>
</dbReference>
<dbReference type="Proteomes" id="UP000243975">
    <property type="component" value="Unassembled WGS sequence"/>
</dbReference>
<dbReference type="EMBL" id="LEKV01004755">
    <property type="protein sequence ID" value="KVH93506.1"/>
    <property type="molecule type" value="Genomic_DNA"/>
</dbReference>
<dbReference type="OMA" id="GHIWCVG"/>
<proteinExistence type="predicted"/>
<reference evidence="1 2" key="1">
    <citation type="journal article" date="2016" name="Sci. Rep.">
        <title>The genome sequence of the outbreeding globe artichoke constructed de novo incorporating a phase-aware low-pass sequencing strategy of F1 progeny.</title>
        <authorList>
            <person name="Scaglione D."/>
            <person name="Reyes-Chin-Wo S."/>
            <person name="Acquadro A."/>
            <person name="Froenicke L."/>
            <person name="Portis E."/>
            <person name="Beitel C."/>
            <person name="Tirone M."/>
            <person name="Mauro R."/>
            <person name="Lo Monaco A."/>
            <person name="Mauromicale G."/>
            <person name="Faccioli P."/>
            <person name="Cattivelli L."/>
            <person name="Rieseberg L."/>
            <person name="Michelmore R."/>
            <person name="Lanteri S."/>
        </authorList>
    </citation>
    <scope>NUCLEOTIDE SEQUENCE [LARGE SCALE GENOMIC DNA]</scope>
    <source>
        <strain evidence="1">2C</strain>
    </source>
</reference>
<dbReference type="Gramene" id="KVH93506">
    <property type="protein sequence ID" value="KVH93506"/>
    <property type="gene ID" value="Ccrd_004440"/>
</dbReference>
<dbReference type="STRING" id="59895.A0A118JVD7"/>
<accession>A0A118JVD7</accession>
<dbReference type="AlphaFoldDB" id="A0A118JVD7"/>
<organism evidence="1 2">
    <name type="scientific">Cynara cardunculus var. scolymus</name>
    <name type="common">Globe artichoke</name>
    <name type="synonym">Cynara scolymus</name>
    <dbReference type="NCBI Taxonomy" id="59895"/>
    <lineage>
        <taxon>Eukaryota</taxon>
        <taxon>Viridiplantae</taxon>
        <taxon>Streptophyta</taxon>
        <taxon>Embryophyta</taxon>
        <taxon>Tracheophyta</taxon>
        <taxon>Spermatophyta</taxon>
        <taxon>Magnoliopsida</taxon>
        <taxon>eudicotyledons</taxon>
        <taxon>Gunneridae</taxon>
        <taxon>Pentapetalae</taxon>
        <taxon>asterids</taxon>
        <taxon>campanulids</taxon>
        <taxon>Asterales</taxon>
        <taxon>Asteraceae</taxon>
        <taxon>Carduoideae</taxon>
        <taxon>Cardueae</taxon>
        <taxon>Carduinae</taxon>
        <taxon>Cynara</taxon>
    </lineage>
</organism>
<evidence type="ECO:0000313" key="1">
    <source>
        <dbReference type="EMBL" id="KVH93506.1"/>
    </source>
</evidence>